<proteinExistence type="predicted"/>
<gene>
    <name evidence="1" type="ORF">F4821DRAFT_246199</name>
</gene>
<keyword evidence="2" id="KW-1185">Reference proteome</keyword>
<evidence type="ECO:0000313" key="2">
    <source>
        <dbReference type="Proteomes" id="UP001497680"/>
    </source>
</evidence>
<sequence>MAALTASFFSGVRPLPLAVLILSFLASHIQAQDQDSPTTVPIFLPAYSKTELWSSLRGSVITSTDDETLYTIFCAPSATTTTTGWIEQSDFPACNIADGDGRFPFTFWEGPSTLHVNRVGDDSYSLTEGCSLYGTTAATCSATASVAATTYLDGLTVVSTDSFVTTIAPTAAIAVVWGVLTLAEPPVRTTITKNDITLVSTYYPDTSNTDTAAPTETTVATITSTASVAGTGSASGSDAVSSTSAGSSSGGSETTGAVASAETTPSSAAKLGGLEASLLLLVGVVSVLLW</sequence>
<dbReference type="Proteomes" id="UP001497680">
    <property type="component" value="Unassembled WGS sequence"/>
</dbReference>
<comment type="caution">
    <text evidence="1">The sequence shown here is derived from an EMBL/GenBank/DDBJ whole genome shotgun (WGS) entry which is preliminary data.</text>
</comment>
<evidence type="ECO:0000313" key="1">
    <source>
        <dbReference type="EMBL" id="KAI6082792.1"/>
    </source>
</evidence>
<dbReference type="EMBL" id="MU394363">
    <property type="protein sequence ID" value="KAI6082792.1"/>
    <property type="molecule type" value="Genomic_DNA"/>
</dbReference>
<organism evidence="1 2">
    <name type="scientific">Hypoxylon rubiginosum</name>
    <dbReference type="NCBI Taxonomy" id="110542"/>
    <lineage>
        <taxon>Eukaryota</taxon>
        <taxon>Fungi</taxon>
        <taxon>Dikarya</taxon>
        <taxon>Ascomycota</taxon>
        <taxon>Pezizomycotina</taxon>
        <taxon>Sordariomycetes</taxon>
        <taxon>Xylariomycetidae</taxon>
        <taxon>Xylariales</taxon>
        <taxon>Hypoxylaceae</taxon>
        <taxon>Hypoxylon</taxon>
    </lineage>
</organism>
<name>A0ACC0CQY2_9PEZI</name>
<reference evidence="1 2" key="1">
    <citation type="journal article" date="2022" name="New Phytol.">
        <title>Ecological generalism drives hyperdiversity of secondary metabolite gene clusters in xylarialean endophytes.</title>
        <authorList>
            <person name="Franco M.E.E."/>
            <person name="Wisecaver J.H."/>
            <person name="Arnold A.E."/>
            <person name="Ju Y.M."/>
            <person name="Slot J.C."/>
            <person name="Ahrendt S."/>
            <person name="Moore L.P."/>
            <person name="Eastman K.E."/>
            <person name="Scott K."/>
            <person name="Konkel Z."/>
            <person name="Mondo S.J."/>
            <person name="Kuo A."/>
            <person name="Hayes R.D."/>
            <person name="Haridas S."/>
            <person name="Andreopoulos B."/>
            <person name="Riley R."/>
            <person name="LaButti K."/>
            <person name="Pangilinan J."/>
            <person name="Lipzen A."/>
            <person name="Amirebrahimi M."/>
            <person name="Yan J."/>
            <person name="Adam C."/>
            <person name="Keymanesh K."/>
            <person name="Ng V."/>
            <person name="Louie K."/>
            <person name="Northen T."/>
            <person name="Drula E."/>
            <person name="Henrissat B."/>
            <person name="Hsieh H.M."/>
            <person name="Youens-Clark K."/>
            <person name="Lutzoni F."/>
            <person name="Miadlikowska J."/>
            <person name="Eastwood D.C."/>
            <person name="Hamelin R.C."/>
            <person name="Grigoriev I.V."/>
            <person name="U'Ren J.M."/>
        </authorList>
    </citation>
    <scope>NUCLEOTIDE SEQUENCE [LARGE SCALE GENOMIC DNA]</scope>
    <source>
        <strain evidence="1 2">ER1909</strain>
    </source>
</reference>
<protein>
    <submittedName>
        <fullName evidence="1">Uncharacterized protein</fullName>
    </submittedName>
</protein>
<accession>A0ACC0CQY2</accession>